<dbReference type="InterPro" id="IPR004360">
    <property type="entry name" value="Glyas_Fos-R_dOase_dom"/>
</dbReference>
<evidence type="ECO:0000256" key="1">
    <source>
        <dbReference type="ARBA" id="ARBA00022723"/>
    </source>
</evidence>
<evidence type="ECO:0000313" key="3">
    <source>
        <dbReference type="EMBL" id="MFC7340175.1"/>
    </source>
</evidence>
<dbReference type="Gene3D" id="3.10.180.10">
    <property type="entry name" value="2,3-Dihydroxybiphenyl 1,2-Dioxygenase, domain 1"/>
    <property type="match status" value="2"/>
</dbReference>
<organism evidence="3 4">
    <name type="scientific">Saccharopolyspora griseoalba</name>
    <dbReference type="NCBI Taxonomy" id="1431848"/>
    <lineage>
        <taxon>Bacteria</taxon>
        <taxon>Bacillati</taxon>
        <taxon>Actinomycetota</taxon>
        <taxon>Actinomycetes</taxon>
        <taxon>Pseudonocardiales</taxon>
        <taxon>Pseudonocardiaceae</taxon>
        <taxon>Saccharopolyspora</taxon>
    </lineage>
</organism>
<comment type="caution">
    <text evidence="3">The sequence shown here is derived from an EMBL/GenBank/DDBJ whole genome shotgun (WGS) entry which is preliminary data.</text>
</comment>
<dbReference type="PROSITE" id="PS51819">
    <property type="entry name" value="VOC"/>
    <property type="match status" value="2"/>
</dbReference>
<dbReference type="SUPFAM" id="SSF54593">
    <property type="entry name" value="Glyoxalase/Bleomycin resistance protein/Dihydroxybiphenyl dioxygenase"/>
    <property type="match status" value="2"/>
</dbReference>
<dbReference type="EMBL" id="JBHTCJ010000001">
    <property type="protein sequence ID" value="MFC7340175.1"/>
    <property type="molecule type" value="Genomic_DNA"/>
</dbReference>
<feature type="domain" description="VOC" evidence="2">
    <location>
        <begin position="154"/>
        <end position="275"/>
    </location>
</feature>
<dbReference type="Pfam" id="PF13669">
    <property type="entry name" value="Glyoxalase_4"/>
    <property type="match status" value="1"/>
</dbReference>
<name>A0ABW2LF29_9PSEU</name>
<dbReference type="PANTHER" id="PTHR43048">
    <property type="entry name" value="METHYLMALONYL-COA EPIMERASE"/>
    <property type="match status" value="1"/>
</dbReference>
<accession>A0ABW2LF29</accession>
<reference evidence="4" key="1">
    <citation type="journal article" date="2019" name="Int. J. Syst. Evol. Microbiol.">
        <title>The Global Catalogue of Microorganisms (GCM) 10K type strain sequencing project: providing services to taxonomists for standard genome sequencing and annotation.</title>
        <authorList>
            <consortium name="The Broad Institute Genomics Platform"/>
            <consortium name="The Broad Institute Genome Sequencing Center for Infectious Disease"/>
            <person name="Wu L."/>
            <person name="Ma J."/>
        </authorList>
    </citation>
    <scope>NUCLEOTIDE SEQUENCE [LARGE SCALE GENOMIC DNA]</scope>
    <source>
        <strain evidence="4">WLHS5</strain>
    </source>
</reference>
<sequence>MTEAPQIRFLEVGCRNLSRSLDFYQGLLGFPPVGEEPGTCWLDAGAARLKLVEVADGDLGGWVEDDLQCGMRHFGMRVGDVDLQAARLAEAGVSFTEGPRSAHGGVRIAFFTDPDGTLLEFVSGTVAHDKLWSPELAERDRVAGEALLPEAGPTFDHVAITVPDLDAALEFYVRTMGAAVIGQLLYEDDPRGLVITNLRLGSATLEILTFTRETAANPWNAGQARLGLRTLGFTVAEHRSAVEALTRAGAGAVMRPSPDPLLIDPDGLPLTVTTR</sequence>
<feature type="domain" description="VOC" evidence="2">
    <location>
        <begin position="6"/>
        <end position="124"/>
    </location>
</feature>
<dbReference type="Pfam" id="PF00903">
    <property type="entry name" value="Glyoxalase"/>
    <property type="match status" value="1"/>
</dbReference>
<dbReference type="InterPro" id="IPR051785">
    <property type="entry name" value="MMCE/EMCE_epimerase"/>
</dbReference>
<evidence type="ECO:0000313" key="4">
    <source>
        <dbReference type="Proteomes" id="UP001596504"/>
    </source>
</evidence>
<keyword evidence="1" id="KW-0479">Metal-binding</keyword>
<proteinExistence type="predicted"/>
<keyword evidence="4" id="KW-1185">Reference proteome</keyword>
<dbReference type="InterPro" id="IPR029068">
    <property type="entry name" value="Glyas_Bleomycin-R_OHBP_Dase"/>
</dbReference>
<dbReference type="InterPro" id="IPR037523">
    <property type="entry name" value="VOC_core"/>
</dbReference>
<protein>
    <submittedName>
        <fullName evidence="3">VOC family protein</fullName>
    </submittedName>
</protein>
<dbReference type="PANTHER" id="PTHR43048:SF3">
    <property type="entry name" value="METHYLMALONYL-COA EPIMERASE, MITOCHONDRIAL"/>
    <property type="match status" value="1"/>
</dbReference>
<dbReference type="Proteomes" id="UP001596504">
    <property type="component" value="Unassembled WGS sequence"/>
</dbReference>
<gene>
    <name evidence="3" type="ORF">ACFQRI_02035</name>
</gene>
<evidence type="ECO:0000259" key="2">
    <source>
        <dbReference type="PROSITE" id="PS51819"/>
    </source>
</evidence>
<dbReference type="RefSeq" id="WP_380663619.1">
    <property type="nucleotide sequence ID" value="NZ_JBHTCJ010000001.1"/>
</dbReference>